<comment type="caution">
    <text evidence="11">The sequence shown here is derived from an EMBL/GenBank/DDBJ whole genome shotgun (WGS) entry which is preliminary data.</text>
</comment>
<dbReference type="Pfam" id="PF05739">
    <property type="entry name" value="SNARE"/>
    <property type="match status" value="1"/>
</dbReference>
<dbReference type="GO" id="GO:0005484">
    <property type="term" value="F:SNAP receptor activity"/>
    <property type="evidence" value="ECO:0007669"/>
    <property type="project" value="TreeGrafter"/>
</dbReference>
<dbReference type="CDD" id="cd15849">
    <property type="entry name" value="SNARE_Sso1"/>
    <property type="match status" value="1"/>
</dbReference>
<evidence type="ECO:0000256" key="1">
    <source>
        <dbReference type="ARBA" id="ARBA00004211"/>
    </source>
</evidence>
<evidence type="ECO:0000256" key="7">
    <source>
        <dbReference type="SAM" id="Coils"/>
    </source>
</evidence>
<comment type="subcellular location">
    <subcellularLocation>
        <location evidence="1">Membrane</location>
        <topology evidence="1">Single-pass type IV membrane protein</topology>
    </subcellularLocation>
</comment>
<gene>
    <name evidence="11" type="ORF">M231_01281</name>
</gene>
<dbReference type="FunFam" id="1.20.58.70:FF:000008">
    <property type="entry name" value="Syntaxin family protein"/>
    <property type="match status" value="1"/>
</dbReference>
<dbReference type="GO" id="GO:0000149">
    <property type="term" value="F:SNARE binding"/>
    <property type="evidence" value="ECO:0007669"/>
    <property type="project" value="TreeGrafter"/>
</dbReference>
<dbReference type="GO" id="GO:0006906">
    <property type="term" value="P:vesicle fusion"/>
    <property type="evidence" value="ECO:0007669"/>
    <property type="project" value="TreeGrafter"/>
</dbReference>
<evidence type="ECO:0000313" key="11">
    <source>
        <dbReference type="EMBL" id="RXK41376.1"/>
    </source>
</evidence>
<dbReference type="SUPFAM" id="SSF47661">
    <property type="entry name" value="t-snare proteins"/>
    <property type="match status" value="1"/>
</dbReference>
<dbReference type="OrthoDB" id="10255013at2759"/>
<dbReference type="Proteomes" id="UP000289152">
    <property type="component" value="Unassembled WGS sequence"/>
</dbReference>
<feature type="coiled-coil region" evidence="7">
    <location>
        <begin position="95"/>
        <end position="151"/>
    </location>
</feature>
<proteinExistence type="inferred from homology"/>
<evidence type="ECO:0000256" key="6">
    <source>
        <dbReference type="ARBA" id="ARBA00023136"/>
    </source>
</evidence>
<dbReference type="OMA" id="WIAICCA"/>
<dbReference type="InParanoid" id="A0A4Q1BTM4"/>
<evidence type="ECO:0000256" key="5">
    <source>
        <dbReference type="ARBA" id="ARBA00023054"/>
    </source>
</evidence>
<dbReference type="Pfam" id="PF00804">
    <property type="entry name" value="Syntaxin"/>
    <property type="match status" value="1"/>
</dbReference>
<dbReference type="AlphaFoldDB" id="A0A4Q1BTM4"/>
<keyword evidence="3 9" id="KW-0812">Transmembrane</keyword>
<name>A0A4Q1BTM4_TREME</name>
<dbReference type="Gene3D" id="1.20.58.70">
    <property type="match status" value="1"/>
</dbReference>
<dbReference type="GO" id="GO:0006886">
    <property type="term" value="P:intracellular protein transport"/>
    <property type="evidence" value="ECO:0007669"/>
    <property type="project" value="TreeGrafter"/>
</dbReference>
<dbReference type="PANTHER" id="PTHR19957:SF307">
    <property type="entry name" value="PROTEIN SSO1-RELATED"/>
    <property type="match status" value="1"/>
</dbReference>
<dbReference type="EMBL" id="SDIL01000009">
    <property type="protein sequence ID" value="RXK41376.1"/>
    <property type="molecule type" value="Genomic_DNA"/>
</dbReference>
<feature type="compositionally biased region" description="Low complexity" evidence="8">
    <location>
        <begin position="16"/>
        <end position="37"/>
    </location>
</feature>
<dbReference type="InterPro" id="IPR010989">
    <property type="entry name" value="SNARE"/>
</dbReference>
<keyword evidence="5 7" id="KW-0175">Coiled coil</keyword>
<dbReference type="FunCoup" id="A0A4Q1BTM4">
    <property type="interactions" value="181"/>
</dbReference>
<keyword evidence="12" id="KW-1185">Reference proteome</keyword>
<dbReference type="InterPro" id="IPR045242">
    <property type="entry name" value="Syntaxin"/>
</dbReference>
<dbReference type="PROSITE" id="PS50192">
    <property type="entry name" value="T_SNARE"/>
    <property type="match status" value="1"/>
</dbReference>
<feature type="compositionally biased region" description="Low complexity" evidence="8">
    <location>
        <begin position="52"/>
        <end position="79"/>
    </location>
</feature>
<sequence length="340" mass="37853">MARDRLAGVQRNYGDASAPAPTAYPPQQNAYPPQSNAYPPPSNGVIGQTRGPNPYAQQNAPPANPYVQNNQQYGQQQGYDAGGGMNGGGDFWAELSSTNALLSTLEQQIKALKSAHDQSLASTDSQATNYAAQLTEEARATREQCKNQTKRLFKLAKGDKAMKNQAEVVKQRFTALLNEHQVVEKDYRQKLKLRVERQYRIVKPDATPEEVRQVVDSDSPQVFSDALMTSNRYGTARTAYREVQERHVEIQKIEKTLTELAQMFSEMAMLVEQQDETIVNVETQAADVDHNIEAGLQQTEKAVESARKARRKKWICFWICVLILVIAGLAIGLAIGLKKN</sequence>
<dbReference type="GO" id="GO:0048278">
    <property type="term" value="P:vesicle docking"/>
    <property type="evidence" value="ECO:0007669"/>
    <property type="project" value="TreeGrafter"/>
</dbReference>
<feature type="region of interest" description="Disordered" evidence="8">
    <location>
        <begin position="1"/>
        <end position="85"/>
    </location>
</feature>
<feature type="transmembrane region" description="Helical" evidence="9">
    <location>
        <begin position="315"/>
        <end position="337"/>
    </location>
</feature>
<dbReference type="VEuPathDB" id="FungiDB:TREMEDRAFT_74009"/>
<comment type="similarity">
    <text evidence="2">Belongs to the syntaxin family.</text>
</comment>
<organism evidence="11 12">
    <name type="scientific">Tremella mesenterica</name>
    <name type="common">Jelly fungus</name>
    <dbReference type="NCBI Taxonomy" id="5217"/>
    <lineage>
        <taxon>Eukaryota</taxon>
        <taxon>Fungi</taxon>
        <taxon>Dikarya</taxon>
        <taxon>Basidiomycota</taxon>
        <taxon>Agaricomycotina</taxon>
        <taxon>Tremellomycetes</taxon>
        <taxon>Tremellales</taxon>
        <taxon>Tremellaceae</taxon>
        <taxon>Tremella</taxon>
    </lineage>
</organism>
<evidence type="ECO:0000256" key="9">
    <source>
        <dbReference type="SAM" id="Phobius"/>
    </source>
</evidence>
<dbReference type="STRING" id="5217.A0A4Q1BTM4"/>
<dbReference type="SMART" id="SM00397">
    <property type="entry name" value="t_SNARE"/>
    <property type="match status" value="1"/>
</dbReference>
<reference evidence="11 12" key="1">
    <citation type="submission" date="2016-06" db="EMBL/GenBank/DDBJ databases">
        <title>Evolution of pathogenesis and genome organization in the Tremellales.</title>
        <authorList>
            <person name="Cuomo C."/>
            <person name="Litvintseva A."/>
            <person name="Heitman J."/>
            <person name="Chen Y."/>
            <person name="Sun S."/>
            <person name="Springer D."/>
            <person name="Dromer F."/>
            <person name="Young S."/>
            <person name="Zeng Q."/>
            <person name="Chapman S."/>
            <person name="Gujja S."/>
            <person name="Saif S."/>
            <person name="Birren B."/>
        </authorList>
    </citation>
    <scope>NUCLEOTIDE SEQUENCE [LARGE SCALE GENOMIC DNA]</scope>
    <source>
        <strain evidence="11 12">ATCC 28783</strain>
    </source>
</reference>
<dbReference type="PANTHER" id="PTHR19957">
    <property type="entry name" value="SYNTAXIN"/>
    <property type="match status" value="1"/>
</dbReference>
<dbReference type="InterPro" id="IPR006011">
    <property type="entry name" value="Syntaxin_N"/>
</dbReference>
<dbReference type="GO" id="GO:0031201">
    <property type="term" value="C:SNARE complex"/>
    <property type="evidence" value="ECO:0007669"/>
    <property type="project" value="TreeGrafter"/>
</dbReference>
<protein>
    <submittedName>
        <fullName evidence="11">Syntaxin 1B/2/3</fullName>
    </submittedName>
</protein>
<evidence type="ECO:0000256" key="3">
    <source>
        <dbReference type="ARBA" id="ARBA00022692"/>
    </source>
</evidence>
<accession>A0A4Q1BTM4</accession>
<dbReference type="SMART" id="SM00503">
    <property type="entry name" value="SynN"/>
    <property type="match status" value="1"/>
</dbReference>
<dbReference type="InterPro" id="IPR000727">
    <property type="entry name" value="T_SNARE_dom"/>
</dbReference>
<evidence type="ECO:0000256" key="8">
    <source>
        <dbReference type="SAM" id="MobiDB-lite"/>
    </source>
</evidence>
<keyword evidence="6 9" id="KW-0472">Membrane</keyword>
<evidence type="ECO:0000259" key="10">
    <source>
        <dbReference type="PROSITE" id="PS50192"/>
    </source>
</evidence>
<evidence type="ECO:0000256" key="2">
    <source>
        <dbReference type="ARBA" id="ARBA00009063"/>
    </source>
</evidence>
<evidence type="ECO:0000313" key="12">
    <source>
        <dbReference type="Proteomes" id="UP000289152"/>
    </source>
</evidence>
<evidence type="ECO:0000256" key="4">
    <source>
        <dbReference type="ARBA" id="ARBA00022989"/>
    </source>
</evidence>
<dbReference type="GO" id="GO:0005886">
    <property type="term" value="C:plasma membrane"/>
    <property type="evidence" value="ECO:0007669"/>
    <property type="project" value="TreeGrafter"/>
</dbReference>
<feature type="domain" description="T-SNARE coiled-coil homology" evidence="10">
    <location>
        <begin position="240"/>
        <end position="302"/>
    </location>
</feature>
<dbReference type="GO" id="GO:0012505">
    <property type="term" value="C:endomembrane system"/>
    <property type="evidence" value="ECO:0007669"/>
    <property type="project" value="TreeGrafter"/>
</dbReference>
<dbReference type="GO" id="GO:0006887">
    <property type="term" value="P:exocytosis"/>
    <property type="evidence" value="ECO:0007669"/>
    <property type="project" value="TreeGrafter"/>
</dbReference>
<keyword evidence="4 9" id="KW-1133">Transmembrane helix</keyword>